<proteinExistence type="predicted"/>
<dbReference type="EMBL" id="BOMH01000142">
    <property type="protein sequence ID" value="GID71336.1"/>
    <property type="molecule type" value="Genomic_DNA"/>
</dbReference>
<dbReference type="PANTHER" id="PTHR47894">
    <property type="entry name" value="HTH-TYPE TRANSCRIPTIONAL REGULATOR GADX"/>
    <property type="match status" value="1"/>
</dbReference>
<name>A0A919IUN2_9ACTN</name>
<evidence type="ECO:0000313" key="6">
    <source>
        <dbReference type="Proteomes" id="UP000619479"/>
    </source>
</evidence>
<dbReference type="Pfam" id="PF12625">
    <property type="entry name" value="Arabinose_bd"/>
    <property type="match status" value="1"/>
</dbReference>
<dbReference type="InterPro" id="IPR032687">
    <property type="entry name" value="AraC-type_N"/>
</dbReference>
<dbReference type="SUPFAM" id="SSF46689">
    <property type="entry name" value="Homeodomain-like"/>
    <property type="match status" value="1"/>
</dbReference>
<evidence type="ECO:0000256" key="1">
    <source>
        <dbReference type="ARBA" id="ARBA00023015"/>
    </source>
</evidence>
<reference evidence="5" key="1">
    <citation type="submission" date="2021-01" db="EMBL/GenBank/DDBJ databases">
        <title>Whole genome shotgun sequence of Actinoplanes cyaneus NBRC 14990.</title>
        <authorList>
            <person name="Komaki H."/>
            <person name="Tamura T."/>
        </authorList>
    </citation>
    <scope>NUCLEOTIDE SEQUENCE</scope>
    <source>
        <strain evidence="5">NBRC 14990</strain>
    </source>
</reference>
<keyword evidence="6" id="KW-1185">Reference proteome</keyword>
<dbReference type="SMART" id="SM00342">
    <property type="entry name" value="HTH_ARAC"/>
    <property type="match status" value="1"/>
</dbReference>
<gene>
    <name evidence="5" type="ORF">Acy02nite_92170</name>
</gene>
<evidence type="ECO:0000256" key="3">
    <source>
        <dbReference type="ARBA" id="ARBA00023163"/>
    </source>
</evidence>
<dbReference type="AlphaFoldDB" id="A0A919IUN2"/>
<feature type="domain" description="HTH araC/xylS-type" evidence="4">
    <location>
        <begin position="253"/>
        <end position="351"/>
    </location>
</feature>
<dbReference type="GO" id="GO:0005829">
    <property type="term" value="C:cytosol"/>
    <property type="evidence" value="ECO:0007669"/>
    <property type="project" value="TreeGrafter"/>
</dbReference>
<dbReference type="Proteomes" id="UP000619479">
    <property type="component" value="Unassembled WGS sequence"/>
</dbReference>
<organism evidence="5 6">
    <name type="scientific">Actinoplanes cyaneus</name>
    <dbReference type="NCBI Taxonomy" id="52696"/>
    <lineage>
        <taxon>Bacteria</taxon>
        <taxon>Bacillati</taxon>
        <taxon>Actinomycetota</taxon>
        <taxon>Actinomycetes</taxon>
        <taxon>Micromonosporales</taxon>
        <taxon>Micromonosporaceae</taxon>
        <taxon>Actinoplanes</taxon>
    </lineage>
</organism>
<keyword evidence="1" id="KW-0805">Transcription regulation</keyword>
<evidence type="ECO:0000313" key="5">
    <source>
        <dbReference type="EMBL" id="GID71336.1"/>
    </source>
</evidence>
<evidence type="ECO:0000256" key="2">
    <source>
        <dbReference type="ARBA" id="ARBA00023125"/>
    </source>
</evidence>
<dbReference type="GO" id="GO:0000976">
    <property type="term" value="F:transcription cis-regulatory region binding"/>
    <property type="evidence" value="ECO:0007669"/>
    <property type="project" value="TreeGrafter"/>
</dbReference>
<keyword evidence="2" id="KW-0238">DNA-binding</keyword>
<dbReference type="PROSITE" id="PS01124">
    <property type="entry name" value="HTH_ARAC_FAMILY_2"/>
    <property type="match status" value="1"/>
</dbReference>
<dbReference type="PANTHER" id="PTHR47894:SF4">
    <property type="entry name" value="HTH-TYPE TRANSCRIPTIONAL REGULATOR GADX"/>
    <property type="match status" value="1"/>
</dbReference>
<dbReference type="InterPro" id="IPR009057">
    <property type="entry name" value="Homeodomain-like_sf"/>
</dbReference>
<dbReference type="Pfam" id="PF12833">
    <property type="entry name" value="HTH_18"/>
    <property type="match status" value="1"/>
</dbReference>
<protein>
    <recommendedName>
        <fullName evidence="4">HTH araC/xylS-type domain-containing protein</fullName>
    </recommendedName>
</protein>
<dbReference type="InterPro" id="IPR018060">
    <property type="entry name" value="HTH_AraC"/>
</dbReference>
<sequence length="364" mass="39339">MLLTTARGLSAGDEDLTGDDMSVMVRAAGLRGLPELVQELGGDAASMLGRFDVVPAVLDSADEMVRARTAGEVLEAFAAELNCPDLGLRLAARQDFAVLGRLATVIQHSLTISDAIDAITRFLFVHSPSLAVTAEPVADRPELRSVRFDCLIGPLLPQVADLSLGLLHRVLGLLSGGEYGLVAVHLAHRPPAALNRYQEFYGVQTRFDQRSSALRIARTAGGVPVTGADPFVREALREYMRQHYPSPELRIEDEVVRLLGQSIGTRSASLPEIARQLRTHPRTVERRLSQAGTTFGELRDEVRKDAAYHLITATGAPLGQVAAMVGLTDQSSLSRAVRRWYGVSPLGLRRSRLDLAASGLGRGR</sequence>
<keyword evidence="3" id="KW-0804">Transcription</keyword>
<dbReference type="Gene3D" id="1.10.10.60">
    <property type="entry name" value="Homeodomain-like"/>
    <property type="match status" value="1"/>
</dbReference>
<evidence type="ECO:0000259" key="4">
    <source>
        <dbReference type="PROSITE" id="PS01124"/>
    </source>
</evidence>
<dbReference type="GO" id="GO:0003700">
    <property type="term" value="F:DNA-binding transcription factor activity"/>
    <property type="evidence" value="ECO:0007669"/>
    <property type="project" value="InterPro"/>
</dbReference>
<comment type="caution">
    <text evidence="5">The sequence shown here is derived from an EMBL/GenBank/DDBJ whole genome shotgun (WGS) entry which is preliminary data.</text>
</comment>
<accession>A0A919IUN2</accession>